<evidence type="ECO:0000256" key="4">
    <source>
        <dbReference type="ARBA" id="ARBA00022741"/>
    </source>
</evidence>
<evidence type="ECO:0000256" key="6">
    <source>
        <dbReference type="ARBA" id="ARBA00022840"/>
    </source>
</evidence>
<dbReference type="PANTHER" id="PTHR43210:SF5">
    <property type="entry name" value="DETHIOBIOTIN SYNTHETASE"/>
    <property type="match status" value="1"/>
</dbReference>
<protein>
    <submittedName>
        <fullName evidence="8">Dithiobiotin synthetase</fullName>
    </submittedName>
</protein>
<keyword evidence="6" id="KW-0067">ATP-binding</keyword>
<evidence type="ECO:0000256" key="2">
    <source>
        <dbReference type="ARBA" id="ARBA00022598"/>
    </source>
</evidence>
<dbReference type="FunFam" id="3.40.50.300:FF:000292">
    <property type="entry name" value="ATP-dependent dethiobiotin synthetase BioD"/>
    <property type="match status" value="1"/>
</dbReference>
<evidence type="ECO:0000256" key="7">
    <source>
        <dbReference type="ARBA" id="ARBA00022842"/>
    </source>
</evidence>
<dbReference type="CDD" id="cd03109">
    <property type="entry name" value="DTBS"/>
    <property type="match status" value="1"/>
</dbReference>
<keyword evidence="1" id="KW-0963">Cytoplasm</keyword>
<dbReference type="AlphaFoldDB" id="T1AZR7"/>
<dbReference type="PIRSF" id="PIRSF006755">
    <property type="entry name" value="DTB_synth"/>
    <property type="match status" value="1"/>
</dbReference>
<dbReference type="GO" id="GO:0009102">
    <property type="term" value="P:biotin biosynthetic process"/>
    <property type="evidence" value="ECO:0007669"/>
    <property type="project" value="UniProtKB-UniPathway"/>
</dbReference>
<sequence>MSARGYFVTGTDTGVGKTLFSAALTRALARSGLRVAVMKPVASGAVRTADGLRSEDALTLIAEATVAAPYETVNPYCFSPPISPHIAAAQAGVQIDLAVLKSRYAELAAAADCVIVEGAGGWLAPITPAAGMAEIARILEVPVILVVGMRLGCLNHALLTRESIGVRAANFAGWVANGIDPAMDCAAENGRTLRARLGEPLAEIPALERADALPDLTAAAARLMPRS</sequence>
<evidence type="ECO:0000313" key="8">
    <source>
        <dbReference type="EMBL" id="EQD63057.1"/>
    </source>
</evidence>
<dbReference type="GO" id="GO:0005524">
    <property type="term" value="F:ATP binding"/>
    <property type="evidence" value="ECO:0007669"/>
    <property type="project" value="UniProtKB-KW"/>
</dbReference>
<dbReference type="GO" id="GO:0004141">
    <property type="term" value="F:dethiobiotin synthase activity"/>
    <property type="evidence" value="ECO:0007669"/>
    <property type="project" value="InterPro"/>
</dbReference>
<dbReference type="UniPathway" id="UPA00078"/>
<dbReference type="NCBIfam" id="TIGR00347">
    <property type="entry name" value="bioD"/>
    <property type="match status" value="1"/>
</dbReference>
<dbReference type="GO" id="GO:0000287">
    <property type="term" value="F:magnesium ion binding"/>
    <property type="evidence" value="ECO:0007669"/>
    <property type="project" value="InterPro"/>
</dbReference>
<dbReference type="GO" id="GO:0005829">
    <property type="term" value="C:cytosol"/>
    <property type="evidence" value="ECO:0007669"/>
    <property type="project" value="TreeGrafter"/>
</dbReference>
<name>T1AZR7_9ZZZZ</name>
<evidence type="ECO:0000256" key="5">
    <source>
        <dbReference type="ARBA" id="ARBA00022756"/>
    </source>
</evidence>
<reference evidence="8" key="1">
    <citation type="submission" date="2013-08" db="EMBL/GenBank/DDBJ databases">
        <authorList>
            <person name="Mendez C."/>
            <person name="Richter M."/>
            <person name="Ferrer M."/>
            <person name="Sanchez J."/>
        </authorList>
    </citation>
    <scope>NUCLEOTIDE SEQUENCE</scope>
</reference>
<keyword evidence="3" id="KW-0479">Metal-binding</keyword>
<dbReference type="PANTHER" id="PTHR43210">
    <property type="entry name" value="DETHIOBIOTIN SYNTHETASE"/>
    <property type="match status" value="1"/>
</dbReference>
<proteinExistence type="inferred from homology"/>
<keyword evidence="4" id="KW-0547">Nucleotide-binding</keyword>
<gene>
    <name evidence="8" type="ORF">B1A_09320</name>
</gene>
<keyword evidence="2" id="KW-0436">Ligase</keyword>
<accession>T1AZR7</accession>
<dbReference type="InterPro" id="IPR004472">
    <property type="entry name" value="DTB_synth_BioD"/>
</dbReference>
<reference evidence="8" key="2">
    <citation type="journal article" date="2014" name="ISME J.">
        <title>Microbial stratification in low pH oxic and suboxic macroscopic growths along an acid mine drainage.</title>
        <authorList>
            <person name="Mendez-Garcia C."/>
            <person name="Mesa V."/>
            <person name="Sprenger R.R."/>
            <person name="Richter M."/>
            <person name="Diez M.S."/>
            <person name="Solano J."/>
            <person name="Bargiela R."/>
            <person name="Golyshina O.V."/>
            <person name="Manteca A."/>
            <person name="Ramos J.L."/>
            <person name="Gallego J.R."/>
            <person name="Llorente I."/>
            <person name="Martins Dos Santos V.A."/>
            <person name="Jensen O.N."/>
            <person name="Pelaez A.I."/>
            <person name="Sanchez J."/>
            <person name="Ferrer M."/>
        </authorList>
    </citation>
    <scope>NUCLEOTIDE SEQUENCE</scope>
</reference>
<dbReference type="SUPFAM" id="SSF52540">
    <property type="entry name" value="P-loop containing nucleoside triphosphate hydrolases"/>
    <property type="match status" value="1"/>
</dbReference>
<keyword evidence="5" id="KW-0093">Biotin biosynthesis</keyword>
<dbReference type="Gene3D" id="3.40.50.300">
    <property type="entry name" value="P-loop containing nucleotide triphosphate hydrolases"/>
    <property type="match status" value="1"/>
</dbReference>
<comment type="caution">
    <text evidence="8">The sequence shown here is derived from an EMBL/GenBank/DDBJ whole genome shotgun (WGS) entry which is preliminary data.</text>
</comment>
<dbReference type="HAMAP" id="MF_00336">
    <property type="entry name" value="BioD"/>
    <property type="match status" value="1"/>
</dbReference>
<dbReference type="Pfam" id="PF13500">
    <property type="entry name" value="AAA_26"/>
    <property type="match status" value="1"/>
</dbReference>
<dbReference type="EMBL" id="AUZX01006637">
    <property type="protein sequence ID" value="EQD63057.1"/>
    <property type="molecule type" value="Genomic_DNA"/>
</dbReference>
<dbReference type="InterPro" id="IPR027417">
    <property type="entry name" value="P-loop_NTPase"/>
</dbReference>
<evidence type="ECO:0000256" key="1">
    <source>
        <dbReference type="ARBA" id="ARBA00022490"/>
    </source>
</evidence>
<organism evidence="8">
    <name type="scientific">mine drainage metagenome</name>
    <dbReference type="NCBI Taxonomy" id="410659"/>
    <lineage>
        <taxon>unclassified sequences</taxon>
        <taxon>metagenomes</taxon>
        <taxon>ecological metagenomes</taxon>
    </lineage>
</organism>
<evidence type="ECO:0000256" key="3">
    <source>
        <dbReference type="ARBA" id="ARBA00022723"/>
    </source>
</evidence>
<dbReference type="GO" id="GO:0042803">
    <property type="term" value="F:protein homodimerization activity"/>
    <property type="evidence" value="ECO:0007669"/>
    <property type="project" value="UniProtKB-ARBA"/>
</dbReference>
<keyword evidence="7" id="KW-0460">Magnesium</keyword>